<sequence>MTCEIAAERFKLGNCASRAPQGTGPAVLPRAISAWGWYSVGSNSDGMICTLAPTAIITKPLPQHAFACSWHFLQTGTSVTQDNDDATLSSWNGPFTACSGKSIVFRSQTLRICPSRGTEFLYPTYGAKQAVLSNMHYQNKGFDPIHTTRSCHHCASNRCNCFPRTRQLRPRQLFLHHHL</sequence>
<protein>
    <submittedName>
        <fullName evidence="1">Uncharacterized protein</fullName>
    </submittedName>
</protein>
<dbReference type="InParanoid" id="A0A177BVR3"/>
<evidence type="ECO:0000313" key="2">
    <source>
        <dbReference type="Proteomes" id="UP000077069"/>
    </source>
</evidence>
<reference evidence="1 2" key="1">
    <citation type="submission" date="2016-05" db="EMBL/GenBank/DDBJ databases">
        <title>Comparative analysis of secretome profiles of manganese(II)-oxidizing ascomycete fungi.</title>
        <authorList>
            <consortium name="DOE Joint Genome Institute"/>
            <person name="Zeiner C.A."/>
            <person name="Purvine S.O."/>
            <person name="Zink E.M."/>
            <person name="Wu S."/>
            <person name="Pasa-Tolic L."/>
            <person name="Chaput D.L."/>
            <person name="Haridas S."/>
            <person name="Grigoriev I.V."/>
            <person name="Santelli C.M."/>
            <person name="Hansel C.M."/>
        </authorList>
    </citation>
    <scope>NUCLEOTIDE SEQUENCE [LARGE SCALE GENOMIC DNA]</scope>
    <source>
        <strain evidence="1 2">AP3s5-JAC2a</strain>
    </source>
</reference>
<gene>
    <name evidence="1" type="ORF">CC84DRAFT_402132</name>
</gene>
<dbReference type="AlphaFoldDB" id="A0A177BVR3"/>
<organism evidence="1 2">
    <name type="scientific">Paraphaeosphaeria sporulosa</name>
    <dbReference type="NCBI Taxonomy" id="1460663"/>
    <lineage>
        <taxon>Eukaryota</taxon>
        <taxon>Fungi</taxon>
        <taxon>Dikarya</taxon>
        <taxon>Ascomycota</taxon>
        <taxon>Pezizomycotina</taxon>
        <taxon>Dothideomycetes</taxon>
        <taxon>Pleosporomycetidae</taxon>
        <taxon>Pleosporales</taxon>
        <taxon>Massarineae</taxon>
        <taxon>Didymosphaeriaceae</taxon>
        <taxon>Paraphaeosphaeria</taxon>
    </lineage>
</organism>
<proteinExistence type="predicted"/>
<dbReference type="Proteomes" id="UP000077069">
    <property type="component" value="Unassembled WGS sequence"/>
</dbReference>
<dbReference type="GeneID" id="28769533"/>
<keyword evidence="2" id="KW-1185">Reference proteome</keyword>
<name>A0A177BVR3_9PLEO</name>
<dbReference type="RefSeq" id="XP_018029780.1">
    <property type="nucleotide sequence ID" value="XM_018186047.1"/>
</dbReference>
<evidence type="ECO:0000313" key="1">
    <source>
        <dbReference type="EMBL" id="OAF99414.1"/>
    </source>
</evidence>
<accession>A0A177BVR3</accession>
<dbReference type="EMBL" id="KV441562">
    <property type="protein sequence ID" value="OAF99414.1"/>
    <property type="molecule type" value="Genomic_DNA"/>
</dbReference>